<dbReference type="Gene3D" id="3.50.70.10">
    <property type="match status" value="1"/>
</dbReference>
<dbReference type="AlphaFoldDB" id="A0A1D8BEL1"/>
<dbReference type="InterPro" id="IPR016089">
    <property type="entry name" value="Chalcone_isomerase_bundle_sf"/>
</dbReference>
<keyword evidence="3 9" id="KW-0413">Isomerase</keyword>
<comment type="pathway">
    <text evidence="1">Secondary metabolite biosynthesis; flavonoid biosynthesis.</text>
</comment>
<dbReference type="Gene3D" id="1.10.890.20">
    <property type="match status" value="1"/>
</dbReference>
<evidence type="ECO:0000256" key="4">
    <source>
        <dbReference type="ARBA" id="ARBA00023241"/>
    </source>
</evidence>
<evidence type="ECO:0000256" key="1">
    <source>
        <dbReference type="ARBA" id="ARBA00004966"/>
    </source>
</evidence>
<sequence length="194" mass="21043">MEIGGKFIVFTAIGVYLEDVALESLAGKWKGKAADELCVNPEFYRDIFTGNFEKFTRVTMVLPLTGQQYSEKVSENCVNAWKAAGIYTEAEAAALVKFKDIFKDQNFSTNASILFTHSPNGSLTIAFSMDGSIPEVGEVIENKTLCDAVLESIIGQHGVSPAAKKALAVRLSDLLKEPPQAEEVKADNSVNSDV</sequence>
<protein>
    <recommendedName>
        <fullName evidence="7">Chalcone-flavonone isomerase family protein</fullName>
    </recommendedName>
</protein>
<dbReference type="GO" id="GO:0009813">
    <property type="term" value="P:flavonoid biosynthetic process"/>
    <property type="evidence" value="ECO:0007669"/>
    <property type="project" value="UniProtKB-UniPathway"/>
</dbReference>
<keyword evidence="4" id="KW-0284">Flavonoid biosynthesis</keyword>
<feature type="domain" description="Chalcone isomerase" evidence="8">
    <location>
        <begin position="2"/>
        <end position="174"/>
    </location>
</feature>
<evidence type="ECO:0000256" key="5">
    <source>
        <dbReference type="ARBA" id="ARBA00025429"/>
    </source>
</evidence>
<dbReference type="SUPFAM" id="SSF54626">
    <property type="entry name" value="Chalcone isomerase"/>
    <property type="match status" value="1"/>
</dbReference>
<dbReference type="GO" id="GO:0045430">
    <property type="term" value="F:chalcone isomerase activity"/>
    <property type="evidence" value="ECO:0007669"/>
    <property type="project" value="UniProtKB-EC"/>
</dbReference>
<evidence type="ECO:0000256" key="7">
    <source>
        <dbReference type="RuleBase" id="RU361158"/>
    </source>
</evidence>
<accession>A0A1D8BEL1</accession>
<dbReference type="InterPro" id="IPR044164">
    <property type="entry name" value="CFI"/>
</dbReference>
<evidence type="ECO:0000256" key="3">
    <source>
        <dbReference type="ARBA" id="ARBA00023235"/>
    </source>
</evidence>
<dbReference type="UniPathway" id="UPA00154"/>
<dbReference type="InterPro" id="IPR016088">
    <property type="entry name" value="Chalcone_isomerase_3-sand"/>
</dbReference>
<comment type="similarity">
    <text evidence="2 7">Belongs to the chalcone isomerase family.</text>
</comment>
<evidence type="ECO:0000259" key="8">
    <source>
        <dbReference type="Pfam" id="PF02431"/>
    </source>
</evidence>
<dbReference type="EMBL" id="KX034650">
    <property type="protein sequence ID" value="AOS52787.1"/>
    <property type="molecule type" value="mRNA"/>
</dbReference>
<evidence type="ECO:0000256" key="6">
    <source>
        <dbReference type="ARBA" id="ARBA00034056"/>
    </source>
</evidence>
<name>A0A1D8BEL1_9LILI</name>
<evidence type="ECO:0000256" key="2">
    <source>
        <dbReference type="ARBA" id="ARBA00007166"/>
    </source>
</evidence>
<evidence type="ECO:0000313" key="9">
    <source>
        <dbReference type="EMBL" id="AOS52787.1"/>
    </source>
</evidence>
<reference evidence="9" key="1">
    <citation type="submission" date="2016-04" db="EMBL/GenBank/DDBJ databases">
        <title>Chalcone isomerase-like genes in Tradescantia BNL4430: in-silico identification, molecular characterization and differential expression profiles under gamma-radiation stress.</title>
        <authorList>
            <person name="Subburaj S."/>
            <person name="Ha H.-J."/>
        </authorList>
    </citation>
    <scope>NUCLEOTIDE SEQUENCE</scope>
    <source>
        <strain evidence="9">BNL 4430</strain>
    </source>
</reference>
<comment type="catalytic activity">
    <reaction evidence="6">
        <text>a chalcone = a flavanone.</text>
        <dbReference type="EC" id="5.5.1.6"/>
    </reaction>
</comment>
<proteinExistence type="evidence at transcript level"/>
<dbReference type="InterPro" id="IPR016087">
    <property type="entry name" value="Chalcone_isomerase"/>
</dbReference>
<comment type="function">
    <text evidence="5">Catalyzes the intramolecular cyclization of bicyclic chalcones into tricyclic (S)-flavanones. Responsible for the isomerization of 4,2',4',6'-tetrahydroxychalcone (also termed chalcone) into naringenin.</text>
</comment>
<organism evidence="9">
    <name type="scientific">Tradescantia hirsutiflora</name>
    <dbReference type="NCBI Taxonomy" id="428262"/>
    <lineage>
        <taxon>Eukaryota</taxon>
        <taxon>Viridiplantae</taxon>
        <taxon>Streptophyta</taxon>
        <taxon>Embryophyta</taxon>
        <taxon>Tracheophyta</taxon>
        <taxon>Spermatophyta</taxon>
        <taxon>Magnoliopsida</taxon>
        <taxon>Liliopsida</taxon>
        <taxon>Commelinales</taxon>
        <taxon>Commelinaceae</taxon>
        <taxon>Tradescantia</taxon>
    </lineage>
</organism>
<dbReference type="Pfam" id="PF02431">
    <property type="entry name" value="Chalcone"/>
    <property type="match status" value="1"/>
</dbReference>
<dbReference type="PANTHER" id="PTHR28039:SF8">
    <property type="entry name" value="CHALCONE--FLAVANONE ISOMERASE 1-RELATED"/>
    <property type="match status" value="1"/>
</dbReference>
<gene>
    <name evidence="9" type="primary">CHI2c</name>
</gene>
<dbReference type="PANTHER" id="PTHR28039">
    <property type="entry name" value="CHALCONE--FLAVONONE ISOMERASE 1-RELATED"/>
    <property type="match status" value="1"/>
</dbReference>
<dbReference type="InterPro" id="IPR036298">
    <property type="entry name" value="Chalcone_isomerase_sf"/>
</dbReference>